<sequence>MRMWRPISDVGCLLILAAFVPAALDIDNDENENYMKIICHVQHKVIIFAQVASNATTSTASSSNSNNICVMDLFYLLNA</sequence>
<dbReference type="VEuPathDB" id="VectorBase:GPPI004314"/>
<evidence type="ECO:0000313" key="3">
    <source>
        <dbReference type="Proteomes" id="UP000092460"/>
    </source>
</evidence>
<accession>A0A1B0APY6</accession>
<feature type="signal peptide" evidence="1">
    <location>
        <begin position="1"/>
        <end position="25"/>
    </location>
</feature>
<organism evidence="2 3">
    <name type="scientific">Glossina palpalis gambiensis</name>
    <dbReference type="NCBI Taxonomy" id="67801"/>
    <lineage>
        <taxon>Eukaryota</taxon>
        <taxon>Metazoa</taxon>
        <taxon>Ecdysozoa</taxon>
        <taxon>Arthropoda</taxon>
        <taxon>Hexapoda</taxon>
        <taxon>Insecta</taxon>
        <taxon>Pterygota</taxon>
        <taxon>Neoptera</taxon>
        <taxon>Endopterygota</taxon>
        <taxon>Diptera</taxon>
        <taxon>Brachycera</taxon>
        <taxon>Muscomorpha</taxon>
        <taxon>Hippoboscoidea</taxon>
        <taxon>Glossinidae</taxon>
        <taxon>Glossina</taxon>
    </lineage>
</organism>
<dbReference type="AlphaFoldDB" id="A0A1B0APY6"/>
<keyword evidence="1" id="KW-0732">Signal</keyword>
<evidence type="ECO:0000256" key="1">
    <source>
        <dbReference type="SAM" id="SignalP"/>
    </source>
</evidence>
<dbReference type="EnsemblMetazoa" id="GPPI004314-RA">
    <property type="protein sequence ID" value="GPPI004314-PA"/>
    <property type="gene ID" value="GPPI004314"/>
</dbReference>
<keyword evidence="3" id="KW-1185">Reference proteome</keyword>
<proteinExistence type="predicted"/>
<dbReference type="Proteomes" id="UP000092460">
    <property type="component" value="Unassembled WGS sequence"/>
</dbReference>
<evidence type="ECO:0000313" key="2">
    <source>
        <dbReference type="EnsemblMetazoa" id="GPPI004314-PA"/>
    </source>
</evidence>
<reference evidence="3" key="1">
    <citation type="submission" date="2015-01" db="EMBL/GenBank/DDBJ databases">
        <authorList>
            <person name="Aksoy S."/>
            <person name="Warren W."/>
            <person name="Wilson R.K."/>
        </authorList>
    </citation>
    <scope>NUCLEOTIDE SEQUENCE [LARGE SCALE GENOMIC DNA]</scope>
    <source>
        <strain evidence="3">IAEA</strain>
    </source>
</reference>
<evidence type="ECO:0008006" key="4">
    <source>
        <dbReference type="Google" id="ProtNLM"/>
    </source>
</evidence>
<reference evidence="2" key="2">
    <citation type="submission" date="2020-05" db="UniProtKB">
        <authorList>
            <consortium name="EnsemblMetazoa"/>
        </authorList>
    </citation>
    <scope>IDENTIFICATION</scope>
    <source>
        <strain evidence="2">IAEA</strain>
    </source>
</reference>
<name>A0A1B0APY6_9MUSC</name>
<feature type="chain" id="PRO_5008404040" description="Secreted protein" evidence="1">
    <location>
        <begin position="26"/>
        <end position="79"/>
    </location>
</feature>
<dbReference type="EMBL" id="JXJN01001617">
    <property type="status" value="NOT_ANNOTATED_CDS"/>
    <property type="molecule type" value="Genomic_DNA"/>
</dbReference>
<protein>
    <recommendedName>
        <fullName evidence="4">Secreted protein</fullName>
    </recommendedName>
</protein>